<evidence type="ECO:0000313" key="1">
    <source>
        <dbReference type="EMBL" id="ACC43668.1"/>
    </source>
</evidence>
<dbReference type="Proteomes" id="UP000001190">
    <property type="component" value="Chromosome"/>
</dbReference>
<evidence type="ECO:0000313" key="2">
    <source>
        <dbReference type="Proteomes" id="UP000001190"/>
    </source>
</evidence>
<keyword evidence="2" id="KW-1185">Reference proteome</keyword>
<dbReference type="Pfam" id="PF12686">
    <property type="entry name" value="DUF3800"/>
    <property type="match status" value="1"/>
</dbReference>
<reference evidence="1 2" key="1">
    <citation type="journal article" date="2008" name="Genome Res.">
        <title>Insights from the complete genome sequence of Mycobacterium marinum on the evolution of Mycobacterium tuberculosis.</title>
        <authorList>
            <person name="Stinear T.P."/>
            <person name="Seemann T."/>
            <person name="Harrison P.F."/>
            <person name="Jenkin G.A."/>
            <person name="Davies J.K."/>
            <person name="Johnson P.D."/>
            <person name="Abdellah Z."/>
            <person name="Arrowsmith C."/>
            <person name="Chillingworth T."/>
            <person name="Churcher C."/>
            <person name="Clarke K."/>
            <person name="Cronin A."/>
            <person name="Davis P."/>
            <person name="Goodhead I."/>
            <person name="Holroyd N."/>
            <person name="Jagels K."/>
            <person name="Lord A."/>
            <person name="Moule S."/>
            <person name="Mungall K."/>
            <person name="Norbertczak H."/>
            <person name="Quail M.A."/>
            <person name="Rabbinowitsch E."/>
            <person name="Walker D."/>
            <person name="White B."/>
            <person name="Whitehead S."/>
            <person name="Small P.L."/>
            <person name="Brosch R."/>
            <person name="Ramakrishnan L."/>
            <person name="Fischbach M.A."/>
            <person name="Parkhill J."/>
            <person name="Cole S.T."/>
        </authorList>
    </citation>
    <scope>NUCLEOTIDE SEQUENCE [LARGE SCALE GENOMIC DNA]</scope>
    <source>
        <strain evidence="2">ATCC BAA-535 / M</strain>
    </source>
</reference>
<proteinExistence type="predicted"/>
<dbReference type="HOGENOM" id="CLU_073545_1_0_11"/>
<dbReference type="EMBL" id="CP000854">
    <property type="protein sequence ID" value="ACC43668.1"/>
    <property type="molecule type" value="Genomic_DNA"/>
</dbReference>
<protein>
    <recommendedName>
        <fullName evidence="3">DUF3800 domain-containing protein</fullName>
    </recommendedName>
</protein>
<dbReference type="KEGG" id="mmi:MMAR_5263"/>
<gene>
    <name evidence="1" type="ordered locus">MMAR_5263</name>
</gene>
<name>B2HLD6_MYCMM</name>
<accession>B2HLD6</accession>
<sequence>MGAERTLFVFLDESGDMIFSDKGSDHFVLSAVYTEAPCHSSAGLQDLKYELLAAGSRDLEFHATENSKGTRRRVADQIRGLSNIKVHTLWIDKHYTAPKLQDPVALFSLFGRAMGKWIASVVATNHDQVVMVFDSVLTGRQQDGFKSAVKPELKQLSVPFRLVFHPVKSDLNGQIADYFSWAWFRHIERGDPEPRSSLAGIPWTEFHLFRNGHTRYWKK</sequence>
<organism evidence="1 2">
    <name type="scientific">Mycobacterium marinum (strain ATCC BAA-535 / M)</name>
    <dbReference type="NCBI Taxonomy" id="216594"/>
    <lineage>
        <taxon>Bacteria</taxon>
        <taxon>Bacillati</taxon>
        <taxon>Actinomycetota</taxon>
        <taxon>Actinomycetes</taxon>
        <taxon>Mycobacteriales</taxon>
        <taxon>Mycobacteriaceae</taxon>
        <taxon>Mycobacterium</taxon>
        <taxon>Mycobacterium ulcerans group</taxon>
    </lineage>
</organism>
<dbReference type="AlphaFoldDB" id="B2HLD6"/>
<dbReference type="InterPro" id="IPR024524">
    <property type="entry name" value="DUF3800"/>
</dbReference>
<dbReference type="eggNOG" id="ENOG5032UK7">
    <property type="taxonomic scope" value="Bacteria"/>
</dbReference>
<dbReference type="RefSeq" id="WP_012396772.1">
    <property type="nucleotide sequence ID" value="NC_010612.1"/>
</dbReference>
<evidence type="ECO:0008006" key="3">
    <source>
        <dbReference type="Google" id="ProtNLM"/>
    </source>
</evidence>